<dbReference type="InterPro" id="IPR018170">
    <property type="entry name" value="Aldo/ket_reductase_CS"/>
</dbReference>
<name>A0A1I2S1C1_9BACI</name>
<dbReference type="InterPro" id="IPR020471">
    <property type="entry name" value="AKR"/>
</dbReference>
<gene>
    <name evidence="8" type="ORF">SAMN05216353_14514</name>
</gene>
<evidence type="ECO:0000313" key="8">
    <source>
        <dbReference type="EMBL" id="SFG46123.1"/>
    </source>
</evidence>
<evidence type="ECO:0000256" key="6">
    <source>
        <dbReference type="PIRSR" id="PIRSR000097-3"/>
    </source>
</evidence>
<evidence type="ECO:0000256" key="4">
    <source>
        <dbReference type="PIRSR" id="PIRSR000097-1"/>
    </source>
</evidence>
<feature type="domain" description="NADP-dependent oxidoreductase" evidence="7">
    <location>
        <begin position="18"/>
        <end position="259"/>
    </location>
</feature>
<dbReference type="PRINTS" id="PR00069">
    <property type="entry name" value="ALDKETRDTASE"/>
</dbReference>
<dbReference type="RefSeq" id="WP_281244488.1">
    <property type="nucleotide sequence ID" value="NZ_FOOG01000045.1"/>
</dbReference>
<dbReference type="SUPFAM" id="SSF51430">
    <property type="entry name" value="NAD(P)-linked oxidoreductase"/>
    <property type="match status" value="1"/>
</dbReference>
<keyword evidence="9" id="KW-1185">Reference proteome</keyword>
<dbReference type="InterPro" id="IPR023210">
    <property type="entry name" value="NADP_OxRdtase_dom"/>
</dbReference>
<proteinExistence type="inferred from homology"/>
<keyword evidence="3" id="KW-0560">Oxidoreductase</keyword>
<evidence type="ECO:0000256" key="1">
    <source>
        <dbReference type="ARBA" id="ARBA00007905"/>
    </source>
</evidence>
<dbReference type="EMBL" id="FOOG01000045">
    <property type="protein sequence ID" value="SFG46123.1"/>
    <property type="molecule type" value="Genomic_DNA"/>
</dbReference>
<dbReference type="Proteomes" id="UP000198897">
    <property type="component" value="Unassembled WGS sequence"/>
</dbReference>
<dbReference type="AlphaFoldDB" id="A0A1I2S1C1"/>
<dbReference type="PIRSF" id="PIRSF000097">
    <property type="entry name" value="AKR"/>
    <property type="match status" value="1"/>
</dbReference>
<comment type="similarity">
    <text evidence="1">Belongs to the aldo/keto reductase family.</text>
</comment>
<dbReference type="Pfam" id="PF00248">
    <property type="entry name" value="Aldo_ket_red"/>
    <property type="match status" value="1"/>
</dbReference>
<dbReference type="PROSITE" id="PS00798">
    <property type="entry name" value="ALDOKETO_REDUCTASE_1"/>
    <property type="match status" value="1"/>
</dbReference>
<keyword evidence="2" id="KW-0521">NADP</keyword>
<feature type="binding site" evidence="5">
    <location>
        <position position="110"/>
    </location>
    <ligand>
        <name>substrate</name>
    </ligand>
</feature>
<feature type="active site" description="Proton donor" evidence="4">
    <location>
        <position position="52"/>
    </location>
</feature>
<evidence type="ECO:0000313" key="9">
    <source>
        <dbReference type="Proteomes" id="UP000198897"/>
    </source>
</evidence>
<evidence type="ECO:0000259" key="7">
    <source>
        <dbReference type="Pfam" id="PF00248"/>
    </source>
</evidence>
<dbReference type="PROSITE" id="PS00063">
    <property type="entry name" value="ALDOKETO_REDUCTASE_3"/>
    <property type="match status" value="1"/>
</dbReference>
<dbReference type="PANTHER" id="PTHR43827">
    <property type="entry name" value="2,5-DIKETO-D-GLUCONIC ACID REDUCTASE"/>
    <property type="match status" value="1"/>
</dbReference>
<dbReference type="FunFam" id="3.20.20.100:FF:000015">
    <property type="entry name" value="Oxidoreductase, aldo/keto reductase family"/>
    <property type="match status" value="1"/>
</dbReference>
<dbReference type="PROSITE" id="PS00062">
    <property type="entry name" value="ALDOKETO_REDUCTASE_2"/>
    <property type="match status" value="1"/>
</dbReference>
<feature type="site" description="Lowers pKa of active site Tyr" evidence="6">
    <location>
        <position position="77"/>
    </location>
</feature>
<reference evidence="9" key="1">
    <citation type="submission" date="2016-10" db="EMBL/GenBank/DDBJ databases">
        <authorList>
            <person name="Varghese N."/>
            <person name="Submissions S."/>
        </authorList>
    </citation>
    <scope>NUCLEOTIDE SEQUENCE [LARGE SCALE GENOMIC DNA]</scope>
    <source>
        <strain evidence="9">FP5</strain>
    </source>
</reference>
<dbReference type="GO" id="GO:0016616">
    <property type="term" value="F:oxidoreductase activity, acting on the CH-OH group of donors, NAD or NADP as acceptor"/>
    <property type="evidence" value="ECO:0007669"/>
    <property type="project" value="UniProtKB-ARBA"/>
</dbReference>
<evidence type="ECO:0000256" key="2">
    <source>
        <dbReference type="ARBA" id="ARBA00022857"/>
    </source>
</evidence>
<organism evidence="8 9">
    <name type="scientific">Halobacillus alkaliphilus</name>
    <dbReference type="NCBI Taxonomy" id="396056"/>
    <lineage>
        <taxon>Bacteria</taxon>
        <taxon>Bacillati</taxon>
        <taxon>Bacillota</taxon>
        <taxon>Bacilli</taxon>
        <taxon>Bacillales</taxon>
        <taxon>Bacillaceae</taxon>
        <taxon>Halobacillus</taxon>
    </lineage>
</organism>
<evidence type="ECO:0000256" key="3">
    <source>
        <dbReference type="ARBA" id="ARBA00023002"/>
    </source>
</evidence>
<protein>
    <submittedName>
        <fullName evidence="8">Aldo/keto reductase</fullName>
    </submittedName>
</protein>
<dbReference type="InterPro" id="IPR036812">
    <property type="entry name" value="NAD(P)_OxRdtase_dom_sf"/>
</dbReference>
<evidence type="ECO:0000256" key="5">
    <source>
        <dbReference type="PIRSR" id="PIRSR000097-2"/>
    </source>
</evidence>
<accession>A0A1I2S1C1</accession>
<dbReference type="Gene3D" id="3.20.20.100">
    <property type="entry name" value="NADP-dependent oxidoreductase domain"/>
    <property type="match status" value="1"/>
</dbReference>
<sequence length="276" mass="31928">MSLTETVTLNNGVPMPKLGLGVYKMEEEQEVVQAVKSALDLGYRHLDTASFYGNESGLGRGIRESGVPREELFITTKVWNDEQGYEETLEAFERSLDLLGLEYLDLYLIHWPVPGKFTETWKAMEKLYREGRVKAIGVCNFMEHHLEELMNEAQVKPVVDQVEFHPRLYQGNLLRYCQDRDIFLEAWSPLARGNYFDEPVLQELAAKYKKTAAQVILRWHWQHGIIIIPKSSNKDRQAQNADLFDFSLTNEEMEKVNALHAGERIGKHPDEFDYFA</sequence>
<dbReference type="PANTHER" id="PTHR43827:SF3">
    <property type="entry name" value="NADP-DEPENDENT OXIDOREDUCTASE DOMAIN-CONTAINING PROTEIN"/>
    <property type="match status" value="1"/>
</dbReference>